<feature type="compositionally biased region" description="Polar residues" evidence="2">
    <location>
        <begin position="1656"/>
        <end position="1665"/>
    </location>
</feature>
<feature type="transmembrane region" description="Helical" evidence="3">
    <location>
        <begin position="397"/>
        <end position="420"/>
    </location>
</feature>
<feature type="coiled-coil region" evidence="1">
    <location>
        <begin position="901"/>
        <end position="940"/>
    </location>
</feature>
<feature type="region of interest" description="Disordered" evidence="2">
    <location>
        <begin position="146"/>
        <end position="174"/>
    </location>
</feature>
<keyword evidence="1" id="KW-0175">Coiled coil</keyword>
<keyword evidence="3" id="KW-0472">Membrane</keyword>
<organism evidence="4 5">
    <name type="scientific">Leishmania braziliensis MHOM/BR/75/M2904</name>
    <dbReference type="NCBI Taxonomy" id="420245"/>
    <lineage>
        <taxon>Eukaryota</taxon>
        <taxon>Discoba</taxon>
        <taxon>Euglenozoa</taxon>
        <taxon>Kinetoplastea</taxon>
        <taxon>Metakinetoplastina</taxon>
        <taxon>Trypanosomatida</taxon>
        <taxon>Trypanosomatidae</taxon>
        <taxon>Leishmaniinae</taxon>
        <taxon>Leishmania</taxon>
        <taxon>Leishmania braziliensis species complex</taxon>
    </lineage>
</organism>
<feature type="region of interest" description="Disordered" evidence="2">
    <location>
        <begin position="239"/>
        <end position="284"/>
    </location>
</feature>
<dbReference type="Proteomes" id="UP000319462">
    <property type="component" value="Chromosome 32"/>
</dbReference>
<feature type="coiled-coil region" evidence="1">
    <location>
        <begin position="1548"/>
        <end position="1612"/>
    </location>
</feature>
<proteinExistence type="predicted"/>
<evidence type="ECO:0000256" key="3">
    <source>
        <dbReference type="SAM" id="Phobius"/>
    </source>
</evidence>
<feature type="transmembrane region" description="Helical" evidence="3">
    <location>
        <begin position="327"/>
        <end position="348"/>
    </location>
</feature>
<gene>
    <name evidence="4" type="ORF">LBRM2904_32.0330</name>
</gene>
<evidence type="ECO:0000313" key="5">
    <source>
        <dbReference type="Proteomes" id="UP000319462"/>
    </source>
</evidence>
<name>A0A3P3ZE68_LEIBR</name>
<keyword evidence="3" id="KW-1133">Transmembrane helix</keyword>
<accession>A0A3P3ZE68</accession>
<sequence length="1719" mass="187101">MVSSALESARLLFLCRMCKPLHLVGCARTSYFSFSHRSHLVRLMWEGGPTAKLSVPSLAFSRFPFLCPLAHFHGGLACGGFVGEAGCHTYLFIHPGSFKHPPTHTHTNTYTNALLLHVDEVWLPCPVNGQRSIQLHKKYSSKPYSRKTWEMPSGSHRRTSSVHTSSSHRSIIEARGVPEFDREYARQLSIAKRGRNDSVRKSQPSAPVPESLPENQLYDSAALAASRIKDYVVTHVTPPRIPHLSSSSRTSEHGAKSIGSSEAEMAREHTSPVLPAPTTGEEVEGCSVSLPFTSTRRGSSFDDTEAPMAAAINEGENLLLFLAKQTLVIGAVFFAVLCAAAFVVSSSADYNPSYFTFTGASLTPQPRMRDAALARRGWLNRLVPEFPRQAALHTRRALWHALSCIGVPGVFRSIASMLVVPKAYIWDPAQAMLPRMDQRVHPALRYIFSNVKESGEEWGLATVTTLAASVARSLVQLVVEPLVIVSRTMQALYRWVGGPTAFSAILKPLHVTSGNTSSAVAAAKANCIPIPTRAASTALLSLWRPLHSLWGVFMSAASSLTDTSAPRNEPTLTARITNAPTPLDRSTPSPMIEKTLPSTLVDVTPPVVAVHVEVQTAHTHRLEGALWPSFLDTHRHEMESLARDDVWELLRGDGDATREVEVALRAGSLVMDIAIVSQTTVWNSLQAAGGDIEKATGDPETRRRARRAAIDAQLQQWHFPRLRAFYNRTESSAEAQRACSASATTAAAACEGRLTECQQQSVSIRREVERELHSCMSNARKLKQSCAASSEEAAKEMSAQLRKRSDELTNCLASLSQSTADLAEQERRAGLLEQESHKSQVALAAARQAVAGAAIVSAGSLSNPEAVQQQCTASLATAVKECEQRVHDTRCSSDAEHARQLAFLKEECANQRSAMEKALMEKAKLAVLQAEAECSEQLNKKVAAFNKSAASALVHHQEALAAAKAEAEKRVAACADAAEQARVSFSAEQAQLNASCAAQLLSIRLQCETAERCAAKLATLGEDARRASIAAVQKAEAACMVRLSRDLSTLNSSATTAKWQLQQELKAARGEALRGATECEKSKRQTEAECGMAQKRLREECDAQLRKARKSSTAVAQQARAEEREAQQHILANRWRLEVERITAQCATTTQAAVNEASQLLTEKHAKAQEEAVIEERRRIATRLLENEKVCRIQSEAVLKLHQGQLRDLDGRLAICTAQFQAAEEAHQQAVQRERQTFHTAVADSAKEACLVVTQRDVNACADVRMAVEEELHRLPVNASITDAFTRMLKSTVEPGGLTWKFSGASVHALKGGKIAAASGRQARFLPSLRVLGMLFGAVAFAYVLAKCPLGCSLSDVIIACLAALRAANEATMPLRLPTLRSRLRRCRSRHCGGLRADGEAPLTWDVVGACMANSSEALLAWHSACCTILLKQETHDLRGRQHQANGCQTTPATDALTPLSERELDGAQALSASHSAPGVSLVSAPTFPITHEDAGWLSQLHVTFVNGYYHMLEMYYVDLLSSVANRELAESQLQEVESVATRQAIELQKQSAVVEQLKESLADKERLPNTSVIEDSLVKAERRAAAQEETIALLEKQLKACRDELDRARGVVHTPVPSLCITVEDAVVTGPESSASQQVHSLQELADGSADGDSINASNFSNLESGLVPHRDATPPLPVSSLGNPVFPSATKKSTMVRNPDSTRRYHRLRWDDDVDLM</sequence>
<evidence type="ECO:0000313" key="4">
    <source>
        <dbReference type="EMBL" id="SYZ68546.1"/>
    </source>
</evidence>
<keyword evidence="3" id="KW-0812">Transmembrane</keyword>
<protein>
    <submittedName>
        <fullName evidence="4">Hypothetical_protein</fullName>
    </submittedName>
</protein>
<reference evidence="4 5" key="1">
    <citation type="submission" date="2018-09" db="EMBL/GenBank/DDBJ databases">
        <authorList>
            <person name="Peiro R."/>
            <person name="Begona"/>
            <person name="Cbmso G."/>
            <person name="Lopez M."/>
            <person name="Gonzalez S."/>
        </authorList>
    </citation>
    <scope>NUCLEOTIDE SEQUENCE [LARGE SCALE GENOMIC DNA]</scope>
</reference>
<feature type="region of interest" description="Disordered" evidence="2">
    <location>
        <begin position="191"/>
        <end position="213"/>
    </location>
</feature>
<evidence type="ECO:0000256" key="2">
    <source>
        <dbReference type="SAM" id="MobiDB-lite"/>
    </source>
</evidence>
<dbReference type="EMBL" id="LS997631">
    <property type="protein sequence ID" value="SYZ68546.1"/>
    <property type="molecule type" value="Genomic_DNA"/>
</dbReference>
<feature type="region of interest" description="Disordered" evidence="2">
    <location>
        <begin position="1650"/>
        <end position="1702"/>
    </location>
</feature>
<evidence type="ECO:0000256" key="1">
    <source>
        <dbReference type="SAM" id="Coils"/>
    </source>
</evidence>